<evidence type="ECO:0000256" key="5">
    <source>
        <dbReference type="SAM" id="MobiDB-lite"/>
    </source>
</evidence>
<dbReference type="GO" id="GO:0019825">
    <property type="term" value="F:oxygen binding"/>
    <property type="evidence" value="ECO:0007669"/>
    <property type="project" value="InterPro"/>
</dbReference>
<dbReference type="AlphaFoldDB" id="A0A6B2E8W4"/>
<dbReference type="InterPro" id="IPR000971">
    <property type="entry name" value="Globin"/>
</dbReference>
<keyword evidence="1 4" id="KW-0349">Heme</keyword>
<proteinExistence type="inferred from homology"/>
<evidence type="ECO:0000256" key="4">
    <source>
        <dbReference type="RuleBase" id="RU000356"/>
    </source>
</evidence>
<organism evidence="7">
    <name type="scientific">Phlebotomus kandelakii</name>
    <dbReference type="NCBI Taxonomy" id="1109342"/>
    <lineage>
        <taxon>Eukaryota</taxon>
        <taxon>Metazoa</taxon>
        <taxon>Ecdysozoa</taxon>
        <taxon>Arthropoda</taxon>
        <taxon>Hexapoda</taxon>
        <taxon>Insecta</taxon>
        <taxon>Pterygota</taxon>
        <taxon>Neoptera</taxon>
        <taxon>Endopterygota</taxon>
        <taxon>Diptera</taxon>
        <taxon>Nematocera</taxon>
        <taxon>Psychodoidea</taxon>
        <taxon>Psychodidae</taxon>
        <taxon>Phlebotomus</taxon>
        <taxon>Larroussius</taxon>
    </lineage>
</organism>
<keyword evidence="3" id="KW-0408">Iron</keyword>
<dbReference type="GO" id="GO:0046872">
    <property type="term" value="F:metal ion binding"/>
    <property type="evidence" value="ECO:0007669"/>
    <property type="project" value="UniProtKB-KW"/>
</dbReference>
<keyword evidence="4" id="KW-0813">Transport</keyword>
<feature type="domain" description="Globin" evidence="6">
    <location>
        <begin position="36"/>
        <end position="185"/>
    </location>
</feature>
<feature type="region of interest" description="Disordered" evidence="5">
    <location>
        <begin position="1"/>
        <end position="34"/>
    </location>
</feature>
<evidence type="ECO:0000259" key="6">
    <source>
        <dbReference type="PROSITE" id="PS01033"/>
    </source>
</evidence>
<dbReference type="InterPro" id="IPR012292">
    <property type="entry name" value="Globin/Proto"/>
</dbReference>
<dbReference type="SUPFAM" id="SSF46458">
    <property type="entry name" value="Globin-like"/>
    <property type="match status" value="1"/>
</dbReference>
<dbReference type="Gene3D" id="1.10.490.10">
    <property type="entry name" value="Globins"/>
    <property type="match status" value="1"/>
</dbReference>
<dbReference type="GO" id="GO:0020037">
    <property type="term" value="F:heme binding"/>
    <property type="evidence" value="ECO:0007669"/>
    <property type="project" value="InterPro"/>
</dbReference>
<evidence type="ECO:0000313" key="7">
    <source>
        <dbReference type="EMBL" id="NBJ59734.1"/>
    </source>
</evidence>
<keyword evidence="2" id="KW-0479">Metal-binding</keyword>
<accession>A0A6B2E8W4</accession>
<name>A0A6B2E8W4_9DIPT</name>
<protein>
    <submittedName>
        <fullName evidence="7">Putative hemoglobin-like flavoprotein</fullName>
    </submittedName>
</protein>
<dbReference type="GO" id="GO:0005344">
    <property type="term" value="F:oxygen carrier activity"/>
    <property type="evidence" value="ECO:0007669"/>
    <property type="project" value="UniProtKB-KW"/>
</dbReference>
<reference evidence="7" key="1">
    <citation type="submission" date="2019-10" db="EMBL/GenBank/DDBJ databases">
        <title>Short sand fly seasons in Tbilisi, Georgia, hinder development of host immunity to saliva of the visceral leishmaniasis vector Phlebotomus kandelakii.</title>
        <authorList>
            <person name="Oliveira F."/>
            <person name="Giorgobiani E."/>
            <person name="Guimaraes-Costa A.B."/>
            <person name="Abdeladhim M."/>
            <person name="Oristian J."/>
            <person name="Tskhvaradze L."/>
            <person name="Tsertsvadze N."/>
            <person name="Zakalashvili M."/>
            <person name="Valenzuela J.G."/>
            <person name="Kamhawi S."/>
        </authorList>
    </citation>
    <scope>NUCLEOTIDE SEQUENCE</scope>
    <source>
        <strain evidence="7">Wild-capture in Tbilisi</strain>
        <tissue evidence="7">Salivary glands</tissue>
    </source>
</reference>
<dbReference type="InterPro" id="IPR009050">
    <property type="entry name" value="Globin-like_sf"/>
</dbReference>
<dbReference type="PANTHER" id="PTHR46458:SF5">
    <property type="entry name" value="GLOBIN FAMILY PROFILE DOMAIN-CONTAINING PROTEIN"/>
    <property type="match status" value="1"/>
</dbReference>
<dbReference type="PROSITE" id="PS01033">
    <property type="entry name" value="GLOBIN"/>
    <property type="match status" value="1"/>
</dbReference>
<dbReference type="InterPro" id="IPR050532">
    <property type="entry name" value="Globin-like_OT"/>
</dbReference>
<evidence type="ECO:0000256" key="1">
    <source>
        <dbReference type="ARBA" id="ARBA00022617"/>
    </source>
</evidence>
<dbReference type="Pfam" id="PF00042">
    <property type="entry name" value="Globin"/>
    <property type="match status" value="1"/>
</dbReference>
<dbReference type="EMBL" id="GIFK01002031">
    <property type="protein sequence ID" value="NBJ59734.1"/>
    <property type="molecule type" value="Transcribed_RNA"/>
</dbReference>
<comment type="similarity">
    <text evidence="4">Belongs to the globin family.</text>
</comment>
<sequence length="205" mass="22963">MGCQLGKLSGVSKGDDGQAFAPNEAPKQASMDSRLPLTAKQKYSMLASWKGISRAMEPTGVCMFIKLFEEHAELLNMFTRFKELKTKEQQAKSEELAEHANKVMETLDEGIRSLDDLDAFFEYLHQVGASHRRIPNFTADYFWKIEKPFLAAVENTLGDRYTPNVEGIYKLTIKFIIETLITGFNKSANSAAPVNNDSVNVNTKS</sequence>
<dbReference type="CDD" id="cd14766">
    <property type="entry name" value="CeGLB25-like"/>
    <property type="match status" value="1"/>
</dbReference>
<evidence type="ECO:0000256" key="2">
    <source>
        <dbReference type="ARBA" id="ARBA00022723"/>
    </source>
</evidence>
<keyword evidence="4" id="KW-0561">Oxygen transport</keyword>
<evidence type="ECO:0000256" key="3">
    <source>
        <dbReference type="ARBA" id="ARBA00023004"/>
    </source>
</evidence>
<dbReference type="PANTHER" id="PTHR46458">
    <property type="entry name" value="BLR2807 PROTEIN"/>
    <property type="match status" value="1"/>
</dbReference>